<dbReference type="Pfam" id="PF00132">
    <property type="entry name" value="Hexapep"/>
    <property type="match status" value="2"/>
</dbReference>
<keyword evidence="2" id="KW-1185">Reference proteome</keyword>
<name>A0A918D549_9BACI</name>
<comment type="caution">
    <text evidence="1">The sequence shown here is derived from an EMBL/GenBank/DDBJ whole genome shotgun (WGS) entry which is preliminary data.</text>
</comment>
<keyword evidence="1" id="KW-0808">Transferase</keyword>
<dbReference type="SUPFAM" id="SSF51161">
    <property type="entry name" value="Trimeric LpxA-like enzymes"/>
    <property type="match status" value="1"/>
</dbReference>
<dbReference type="Proteomes" id="UP000624041">
    <property type="component" value="Unassembled WGS sequence"/>
</dbReference>
<organism evidence="1 2">
    <name type="scientific">Oceanobacillus indicireducens</name>
    <dbReference type="NCBI Taxonomy" id="1004261"/>
    <lineage>
        <taxon>Bacteria</taxon>
        <taxon>Bacillati</taxon>
        <taxon>Bacillota</taxon>
        <taxon>Bacilli</taxon>
        <taxon>Bacillales</taxon>
        <taxon>Bacillaceae</taxon>
        <taxon>Oceanobacillus</taxon>
    </lineage>
</organism>
<proteinExistence type="predicted"/>
<gene>
    <name evidence="1" type="primary">ytoA</name>
    <name evidence="1" type="ORF">GCM10007971_35060</name>
</gene>
<protein>
    <submittedName>
        <fullName evidence="1">Transferase YtoA</fullName>
    </submittedName>
</protein>
<dbReference type="RefSeq" id="WP_188859258.1">
    <property type="nucleotide sequence ID" value="NZ_BMOS01000040.1"/>
</dbReference>
<dbReference type="AlphaFoldDB" id="A0A918D549"/>
<dbReference type="Gene3D" id="2.160.10.10">
    <property type="entry name" value="Hexapeptide repeat proteins"/>
    <property type="match status" value="1"/>
</dbReference>
<evidence type="ECO:0000313" key="1">
    <source>
        <dbReference type="EMBL" id="GGN65816.1"/>
    </source>
</evidence>
<dbReference type="CDD" id="cd04645">
    <property type="entry name" value="LbH_gamma_CA_like"/>
    <property type="match status" value="1"/>
</dbReference>
<dbReference type="InterPro" id="IPR050484">
    <property type="entry name" value="Transf_Hexapept/Carb_Anhydrase"/>
</dbReference>
<reference evidence="1" key="2">
    <citation type="submission" date="2020-09" db="EMBL/GenBank/DDBJ databases">
        <authorList>
            <person name="Sun Q."/>
            <person name="Ohkuma M."/>
        </authorList>
    </citation>
    <scope>NUCLEOTIDE SEQUENCE</scope>
    <source>
        <strain evidence="1">JCM 17251</strain>
    </source>
</reference>
<evidence type="ECO:0000313" key="2">
    <source>
        <dbReference type="Proteomes" id="UP000624041"/>
    </source>
</evidence>
<reference evidence="1" key="1">
    <citation type="journal article" date="2014" name="Int. J. Syst. Evol. Microbiol.">
        <title>Complete genome sequence of Corynebacterium casei LMG S-19264T (=DSM 44701T), isolated from a smear-ripened cheese.</title>
        <authorList>
            <consortium name="US DOE Joint Genome Institute (JGI-PGF)"/>
            <person name="Walter F."/>
            <person name="Albersmeier A."/>
            <person name="Kalinowski J."/>
            <person name="Ruckert C."/>
        </authorList>
    </citation>
    <scope>NUCLEOTIDE SEQUENCE</scope>
    <source>
        <strain evidence="1">JCM 17251</strain>
    </source>
</reference>
<dbReference type="InterPro" id="IPR001451">
    <property type="entry name" value="Hexapep"/>
</dbReference>
<dbReference type="InterPro" id="IPR047324">
    <property type="entry name" value="LbH_gamma_CA-like"/>
</dbReference>
<dbReference type="EMBL" id="BMOS01000040">
    <property type="protein sequence ID" value="GGN65816.1"/>
    <property type="molecule type" value="Genomic_DNA"/>
</dbReference>
<dbReference type="PANTHER" id="PTHR13061:SF29">
    <property type="entry name" value="GAMMA CARBONIC ANHYDRASE-LIKE 1, MITOCHONDRIAL-RELATED"/>
    <property type="match status" value="1"/>
</dbReference>
<accession>A0A918D549</accession>
<dbReference type="InterPro" id="IPR011004">
    <property type="entry name" value="Trimer_LpxA-like_sf"/>
</dbReference>
<sequence>MIDHYQGVYPTIHDSVFLAKNAVINGDVTIDEDSSIWFHVVIRGDIAPTRIGKRVSIQDLTVLHQSPDNPLIIEDDVTVGHQVTLHSAIIRKNALIGMGAIILDGAEIGENAFVAAGSLVPPGKQVPPNTLYMGNPAKYVRDLTEADYQEMERVRKSYVEKGHYYKVHTDLGKK</sequence>
<dbReference type="PANTHER" id="PTHR13061">
    <property type="entry name" value="DYNACTIN SUBUNIT P25"/>
    <property type="match status" value="1"/>
</dbReference>
<dbReference type="GO" id="GO:0016740">
    <property type="term" value="F:transferase activity"/>
    <property type="evidence" value="ECO:0007669"/>
    <property type="project" value="UniProtKB-KW"/>
</dbReference>